<evidence type="ECO:0000256" key="1">
    <source>
        <dbReference type="SAM" id="MobiDB-lite"/>
    </source>
</evidence>
<name>A0ABZ2JCV6_9PSED</name>
<proteinExistence type="predicted"/>
<reference evidence="2 3" key="1">
    <citation type="submission" date="2024-03" db="EMBL/GenBank/DDBJ databases">
        <title>Pseudomonas juntendi.</title>
        <authorList>
            <person name="Liu Y."/>
        </authorList>
    </citation>
    <scope>NUCLEOTIDE SEQUENCE [LARGE SCALE GENOMIC DNA]</scope>
    <source>
        <strain evidence="2 3">L4046hy</strain>
    </source>
</reference>
<keyword evidence="3" id="KW-1185">Reference proteome</keyword>
<dbReference type="RefSeq" id="WP_115294542.1">
    <property type="nucleotide sequence ID" value="NZ_CP146690.1"/>
</dbReference>
<dbReference type="NCBIfam" id="TIGR01643">
    <property type="entry name" value="YD_repeat_2x"/>
    <property type="match status" value="2"/>
</dbReference>
<accession>A0ABZ2JCV6</accession>
<sequence>MAHLSAHGHWGELRHNLLRMINNMAIETVVHSNAFNASGFVQNAVDPRTGQYAMSINLPPLVGNYQAGPDLPIRLVFNPFSDKNTGFGQGWYIELTQYIPATRMLRLHTGESFRVTGSGNEPGIKERKLETFRFFEESVEGKKQYRVVHKSHMEEILSEYGTRDNLVALPSEVRAASGHRILLKYDNNQRLERIIDGTDLVLLEISYGSTVNLKLHPYANDGKPVAEYKLGLVDGELRQVDLPGEAGGNWRFEYTLANGLTCLAKVSTPYGSVEDIRYGENGDTGHLLPGGGTRAAIPRVTSHAVNPGAAQPSMKTTYTYTILHEGIQAPHNFVGNGSNVTWRDDGEDNLYRARSNYRYASTAHQWGKGADGTDQVLRTTERTYNRFHLQVSEVVVQGKNQLASSTTYHGNPATEFDNQPSNFQLPLEQRSRWSVQGDASRVREEPATRTEYDLHGNLIAQTLPTGQRTVTEYYPAEDDPDGFVRNPKSVTQYPAEGGDEPAPVLRRRFEFETLPRVVYPAGSAKLPASDWLVLTQESLLEVVDGVEQAPLQVTTTRPVNVATDLLRHGRPLLQTLTMGGKSTNTAFTYSTDDLDGHPVLVTEQQVTGFDNGEIDPVTGLPRNVCKVITLKDSILIGEPILNRDDNDIEIEYAYDALRRVIRETVSPNDDKYKASRTYAYGLVSGVGGQALQSRVDVKGVAVRSYIDGLGRVAREERHDADVDGGDALLRQVFRPINAFTYDELDQLTEAVEYDWKGAEQMPLATRYEYDDWGQQRCEIGPDGVKRYQEQDLIGSNPFGADPNGNLPTQTVWSESADGTMSLGKTTTWLNLFEQPALVRRFDLANKLYAKHEYFYDGLGRNVREIDARDTTTRSSYDVFGRLVDQTLADRSVVHRDYALHSSEDLPISISVGGIVLGEQVFDGLNRMITSITGGRARHMQYEPGQTKPSKVKTAAGNVIEYQYLPQLGEEPQVRRIPGRQADYEFDPHNARLTWCKEEGEELARAYFSTGQIKQETRTIGNETWSMEYGTSLLGRQLFYKDVLGQTQTYAYYASGLLEQTALGSTSSRFFYDGLSNTQCILTLDGTQGLATELEYDHQGRECLRRFVFLNTVVEAPIEGFQFANDGVQALVDTAGLLVQGIQELEQEYSLLDQITFKRLSENGSALREESYRYDRRGRLEEYACDGLLSHSPKDPAGKTIRQQYFNFDALDNITWVLTDFEEEDGSKDSNEATYLFENDDPAQLTGVTNTHADYADFTLEYDEDGNMKVDDRGKVLTYDALGRLSSYDGGGYSYDPLDRLSGQEA</sequence>
<gene>
    <name evidence="2" type="ORF">V9385_18870</name>
</gene>
<feature type="region of interest" description="Disordered" evidence="1">
    <location>
        <begin position="476"/>
        <end position="501"/>
    </location>
</feature>
<dbReference type="Gene3D" id="2.180.10.10">
    <property type="entry name" value="RHS repeat-associated core"/>
    <property type="match status" value="2"/>
</dbReference>
<dbReference type="EMBL" id="CP146691">
    <property type="protein sequence ID" value="WWY19697.1"/>
    <property type="molecule type" value="Genomic_DNA"/>
</dbReference>
<evidence type="ECO:0000313" key="2">
    <source>
        <dbReference type="EMBL" id="WWY19697.1"/>
    </source>
</evidence>
<dbReference type="InterPro" id="IPR006530">
    <property type="entry name" value="YD"/>
</dbReference>
<organism evidence="2 3">
    <name type="scientific">Pseudomonas juntendi</name>
    <dbReference type="NCBI Taxonomy" id="2666183"/>
    <lineage>
        <taxon>Bacteria</taxon>
        <taxon>Pseudomonadati</taxon>
        <taxon>Pseudomonadota</taxon>
        <taxon>Gammaproteobacteria</taxon>
        <taxon>Pseudomonadales</taxon>
        <taxon>Pseudomonadaceae</taxon>
        <taxon>Pseudomonas</taxon>
    </lineage>
</organism>
<dbReference type="Proteomes" id="UP001375228">
    <property type="component" value="Chromosome"/>
</dbReference>
<evidence type="ECO:0000313" key="3">
    <source>
        <dbReference type="Proteomes" id="UP001375228"/>
    </source>
</evidence>
<protein>
    <submittedName>
        <fullName evidence="2">RHS repeat protein</fullName>
    </submittedName>
</protein>